<reference evidence="1 2" key="1">
    <citation type="submission" date="2024-02" db="EMBL/GenBank/DDBJ databases">
        <title>FIRST GENOME SEQUENCES OF Leishmania (Viannia) shawi, Leishmania (Viannia) lindenbergi AND Leishmania (Viannia) utingensis.</title>
        <authorList>
            <person name="Resadore F."/>
            <person name="Custodio M.G.F."/>
            <person name="Boite M.C."/>
            <person name="Cupolillo E."/>
            <person name="Ferreira G.E.M."/>
        </authorList>
    </citation>
    <scope>NUCLEOTIDE SEQUENCE [LARGE SCALE GENOMIC DNA]</scope>
    <source>
        <strain evidence="1 2">MDAS/BR/1979/M5533</strain>
    </source>
</reference>
<dbReference type="Proteomes" id="UP001501274">
    <property type="component" value="Unassembled WGS sequence"/>
</dbReference>
<accession>A0AAW3CC21</accession>
<protein>
    <submittedName>
        <fullName evidence="1">Uncharacterized protein</fullName>
    </submittedName>
</protein>
<gene>
    <name evidence="1" type="ORF">Q4I28_000460</name>
</gene>
<proteinExistence type="predicted"/>
<keyword evidence="2" id="KW-1185">Reference proteome</keyword>
<sequence length="81" mass="8697">MDNRCFAAPVSQDGLALVEGRARLTLERGCLDMVKWIRDAGVHCVSCVKRSVRLLVLERAGVAARPQLSDAPPLPGAREGA</sequence>
<comment type="caution">
    <text evidence="1">The sequence shown here is derived from an EMBL/GenBank/DDBJ whole genome shotgun (WGS) entry which is preliminary data.</text>
</comment>
<name>A0AAW3CC21_9TRYP</name>
<evidence type="ECO:0000313" key="1">
    <source>
        <dbReference type="EMBL" id="KAL0531478.1"/>
    </source>
</evidence>
<dbReference type="EMBL" id="JBAMZN010000001">
    <property type="protein sequence ID" value="KAL0531478.1"/>
    <property type="molecule type" value="Genomic_DNA"/>
</dbReference>
<organism evidence="1 2">
    <name type="scientific">Leishmania naiffi</name>
    <dbReference type="NCBI Taxonomy" id="5678"/>
    <lineage>
        <taxon>Eukaryota</taxon>
        <taxon>Discoba</taxon>
        <taxon>Euglenozoa</taxon>
        <taxon>Kinetoplastea</taxon>
        <taxon>Metakinetoplastina</taxon>
        <taxon>Trypanosomatida</taxon>
        <taxon>Trypanosomatidae</taxon>
        <taxon>Leishmaniinae</taxon>
        <taxon>Leishmania</taxon>
        <taxon>Leishmania naiffi species complex</taxon>
    </lineage>
</organism>
<evidence type="ECO:0000313" key="2">
    <source>
        <dbReference type="Proteomes" id="UP001501274"/>
    </source>
</evidence>
<dbReference type="AlphaFoldDB" id="A0AAW3CC21"/>